<dbReference type="InterPro" id="IPR023302">
    <property type="entry name" value="Pept_S9A_N"/>
</dbReference>
<dbReference type="Pfam" id="PF02897">
    <property type="entry name" value="Peptidase_S9_N"/>
    <property type="match status" value="2"/>
</dbReference>
<dbReference type="AlphaFoldDB" id="W2TVI6"/>
<evidence type="ECO:0000256" key="1">
    <source>
        <dbReference type="SAM" id="Phobius"/>
    </source>
</evidence>
<dbReference type="GO" id="GO:0004252">
    <property type="term" value="F:serine-type endopeptidase activity"/>
    <property type="evidence" value="ECO:0007669"/>
    <property type="project" value="InterPro"/>
</dbReference>
<dbReference type="InterPro" id="IPR051167">
    <property type="entry name" value="Prolyl_oligopep/macrocyclase"/>
</dbReference>
<feature type="domain" description="Peptidase S9A N-terminal" evidence="2">
    <location>
        <begin position="189"/>
        <end position="373"/>
    </location>
</feature>
<evidence type="ECO:0000313" key="4">
    <source>
        <dbReference type="Proteomes" id="UP000053676"/>
    </source>
</evidence>
<feature type="transmembrane region" description="Helical" evidence="1">
    <location>
        <begin position="12"/>
        <end position="29"/>
    </location>
</feature>
<dbReference type="Gene3D" id="2.130.10.120">
    <property type="entry name" value="Prolyl oligopeptidase, N-terminal domain"/>
    <property type="match status" value="1"/>
</dbReference>
<dbReference type="PANTHER" id="PTHR42881:SF2">
    <property type="entry name" value="PROLYL ENDOPEPTIDASE"/>
    <property type="match status" value="1"/>
</dbReference>
<dbReference type="GO" id="GO:0070012">
    <property type="term" value="F:oligopeptidase activity"/>
    <property type="evidence" value="ECO:0007669"/>
    <property type="project" value="TreeGrafter"/>
</dbReference>
<keyword evidence="1" id="KW-0812">Transmembrane</keyword>
<keyword evidence="4" id="KW-1185">Reference proteome</keyword>
<proteinExistence type="predicted"/>
<dbReference type="Proteomes" id="UP000053676">
    <property type="component" value="Unassembled WGS sequence"/>
</dbReference>
<sequence>MLKKVNHFFSVNYIRLLIFSNSVIFVLFAKRIAASTNTTPVSIHISPDTYPTARRDDTTFDDFHGTKVSDPYRWLEDPDLPETRRFVDELNGISEPFLAQAHNREQIKTRVIYRQKSTKDEGEVFLDPNEISVDGTVSMGTFIHRPTKWTIDGSILAYGLSENGSDWVTVKFRGADKKDLEEIIDGTNTKGSSTEKNEFHSLYFHRMGTDYRKDVHVYDRKDHPDDFIFAKTSEDGKYLIISASHGGLYNALYYYDLSTFKVNKGNVGKITPKPLFDKMDAKYLYIDHDEDSMLIMTNREAPKFKLIRISLKNGSVWDIVPEHKHHRMESAFAAANNYLFLTYIEDVKHTLHIHDLATGLRLHTLPLETGSRFRQSSFPFE</sequence>
<keyword evidence="1" id="KW-0472">Membrane</keyword>
<protein>
    <submittedName>
        <fullName evidence="3">Peptidase, S9A family, beta-propeller domain protein</fullName>
    </submittedName>
</protein>
<dbReference type="OrthoDB" id="248387at2759"/>
<name>W2TVI6_NECAM</name>
<dbReference type="InterPro" id="IPR029058">
    <property type="entry name" value="AB_hydrolase_fold"/>
</dbReference>
<dbReference type="SUPFAM" id="SSF50993">
    <property type="entry name" value="Peptidase/esterase 'gauge' domain"/>
    <property type="match status" value="1"/>
</dbReference>
<dbReference type="PANTHER" id="PTHR42881">
    <property type="entry name" value="PROLYL ENDOPEPTIDASE"/>
    <property type="match status" value="1"/>
</dbReference>
<dbReference type="GO" id="GO:0005829">
    <property type="term" value="C:cytosol"/>
    <property type="evidence" value="ECO:0007669"/>
    <property type="project" value="TreeGrafter"/>
</dbReference>
<evidence type="ECO:0000313" key="3">
    <source>
        <dbReference type="EMBL" id="ETN85081.1"/>
    </source>
</evidence>
<gene>
    <name evidence="3" type="ORF">NECAME_16928</name>
</gene>
<reference evidence="4" key="1">
    <citation type="journal article" date="2014" name="Nat. Genet.">
        <title>Genome of the human hookworm Necator americanus.</title>
        <authorList>
            <person name="Tang Y.T."/>
            <person name="Gao X."/>
            <person name="Rosa B.A."/>
            <person name="Abubucker S."/>
            <person name="Hallsworth-Pepin K."/>
            <person name="Martin J."/>
            <person name="Tyagi R."/>
            <person name="Heizer E."/>
            <person name="Zhang X."/>
            <person name="Bhonagiri-Palsikar V."/>
            <person name="Minx P."/>
            <person name="Warren W.C."/>
            <person name="Wang Q."/>
            <person name="Zhan B."/>
            <person name="Hotez P.J."/>
            <person name="Sternberg P.W."/>
            <person name="Dougall A."/>
            <person name="Gaze S.T."/>
            <person name="Mulvenna J."/>
            <person name="Sotillo J."/>
            <person name="Ranganathan S."/>
            <person name="Rabelo E.M."/>
            <person name="Wilson R.K."/>
            <person name="Felgner P.L."/>
            <person name="Bethony J."/>
            <person name="Hawdon J.M."/>
            <person name="Gasser R.B."/>
            <person name="Loukas A."/>
            <person name="Mitreva M."/>
        </authorList>
    </citation>
    <scope>NUCLEOTIDE SEQUENCE [LARGE SCALE GENOMIC DNA]</scope>
</reference>
<feature type="domain" description="Peptidase S9A N-terminal" evidence="2">
    <location>
        <begin position="51"/>
        <end position="118"/>
    </location>
</feature>
<dbReference type="EMBL" id="KI657815">
    <property type="protein sequence ID" value="ETN85081.1"/>
    <property type="molecule type" value="Genomic_DNA"/>
</dbReference>
<dbReference type="STRING" id="51031.W2TVI6"/>
<dbReference type="KEGG" id="nai:NECAME_16928"/>
<accession>W2TVI6</accession>
<evidence type="ECO:0000259" key="2">
    <source>
        <dbReference type="Pfam" id="PF02897"/>
    </source>
</evidence>
<dbReference type="Gene3D" id="3.40.50.1820">
    <property type="entry name" value="alpha/beta hydrolase"/>
    <property type="match status" value="1"/>
</dbReference>
<keyword evidence="1" id="KW-1133">Transmembrane helix</keyword>
<organism evidence="3 4">
    <name type="scientific">Necator americanus</name>
    <name type="common">Human hookworm</name>
    <dbReference type="NCBI Taxonomy" id="51031"/>
    <lineage>
        <taxon>Eukaryota</taxon>
        <taxon>Metazoa</taxon>
        <taxon>Ecdysozoa</taxon>
        <taxon>Nematoda</taxon>
        <taxon>Chromadorea</taxon>
        <taxon>Rhabditida</taxon>
        <taxon>Rhabditina</taxon>
        <taxon>Rhabditomorpha</taxon>
        <taxon>Strongyloidea</taxon>
        <taxon>Ancylostomatidae</taxon>
        <taxon>Bunostominae</taxon>
        <taxon>Necator</taxon>
    </lineage>
</organism>